<feature type="compositionally biased region" description="Low complexity" evidence="1">
    <location>
        <begin position="190"/>
        <end position="212"/>
    </location>
</feature>
<feature type="compositionally biased region" description="Basic residues" evidence="1">
    <location>
        <begin position="179"/>
        <end position="189"/>
    </location>
</feature>
<feature type="region of interest" description="Disordered" evidence="1">
    <location>
        <begin position="46"/>
        <end position="103"/>
    </location>
</feature>
<proteinExistence type="predicted"/>
<evidence type="ECO:0000313" key="3">
    <source>
        <dbReference type="Proteomes" id="UP001600064"/>
    </source>
</evidence>
<feature type="compositionally biased region" description="Polar residues" evidence="1">
    <location>
        <begin position="244"/>
        <end position="258"/>
    </location>
</feature>
<feature type="region of interest" description="Disordered" evidence="1">
    <location>
        <begin position="117"/>
        <end position="304"/>
    </location>
</feature>
<dbReference type="Pfam" id="PF10253">
    <property type="entry name" value="PRCC"/>
    <property type="match status" value="1"/>
</dbReference>
<organism evidence="2 3">
    <name type="scientific">Remersonia thermophila</name>
    <dbReference type="NCBI Taxonomy" id="72144"/>
    <lineage>
        <taxon>Eukaryota</taxon>
        <taxon>Fungi</taxon>
        <taxon>Dikarya</taxon>
        <taxon>Ascomycota</taxon>
        <taxon>Pezizomycotina</taxon>
        <taxon>Sordariomycetes</taxon>
        <taxon>Sordariomycetidae</taxon>
        <taxon>Sordariales</taxon>
        <taxon>Sordariales incertae sedis</taxon>
        <taxon>Remersonia</taxon>
    </lineage>
</organism>
<accession>A0ABR4DN26</accession>
<dbReference type="EMBL" id="JAZGUE010000001">
    <property type="protein sequence ID" value="KAL2271632.1"/>
    <property type="molecule type" value="Genomic_DNA"/>
</dbReference>
<dbReference type="RefSeq" id="XP_070870356.1">
    <property type="nucleotide sequence ID" value="XM_071007115.1"/>
</dbReference>
<feature type="region of interest" description="Disordered" evidence="1">
    <location>
        <begin position="385"/>
        <end position="405"/>
    </location>
</feature>
<dbReference type="InterPro" id="IPR018800">
    <property type="entry name" value="PRCC"/>
</dbReference>
<dbReference type="Proteomes" id="UP001600064">
    <property type="component" value="Unassembled WGS sequence"/>
</dbReference>
<reference evidence="2 3" key="1">
    <citation type="journal article" date="2024" name="Commun. Biol.">
        <title>Comparative genomic analysis of thermophilic fungi reveals convergent evolutionary adaptations and gene losses.</title>
        <authorList>
            <person name="Steindorff A.S."/>
            <person name="Aguilar-Pontes M.V."/>
            <person name="Robinson A.J."/>
            <person name="Andreopoulos B."/>
            <person name="LaButti K."/>
            <person name="Kuo A."/>
            <person name="Mondo S."/>
            <person name="Riley R."/>
            <person name="Otillar R."/>
            <person name="Haridas S."/>
            <person name="Lipzen A."/>
            <person name="Grimwood J."/>
            <person name="Schmutz J."/>
            <person name="Clum A."/>
            <person name="Reid I.D."/>
            <person name="Moisan M.C."/>
            <person name="Butler G."/>
            <person name="Nguyen T.T.M."/>
            <person name="Dewar K."/>
            <person name="Conant G."/>
            <person name="Drula E."/>
            <person name="Henrissat B."/>
            <person name="Hansel C."/>
            <person name="Singer S."/>
            <person name="Hutchinson M.I."/>
            <person name="de Vries R.P."/>
            <person name="Natvig D.O."/>
            <person name="Powell A.J."/>
            <person name="Tsang A."/>
            <person name="Grigoriev I.V."/>
        </authorList>
    </citation>
    <scope>NUCLEOTIDE SEQUENCE [LARGE SCALE GENOMIC DNA]</scope>
    <source>
        <strain evidence="2 3">ATCC 22073</strain>
    </source>
</reference>
<comment type="caution">
    <text evidence="2">The sequence shown here is derived from an EMBL/GenBank/DDBJ whole genome shotgun (WGS) entry which is preliminary data.</text>
</comment>
<gene>
    <name evidence="2" type="ORF">VTJ83DRAFT_1003</name>
</gene>
<feature type="compositionally biased region" description="Low complexity" evidence="1">
    <location>
        <begin position="89"/>
        <end position="103"/>
    </location>
</feature>
<evidence type="ECO:0008006" key="4">
    <source>
        <dbReference type="Google" id="ProtNLM"/>
    </source>
</evidence>
<feature type="region of interest" description="Disordered" evidence="1">
    <location>
        <begin position="1"/>
        <end position="31"/>
    </location>
</feature>
<evidence type="ECO:0000313" key="2">
    <source>
        <dbReference type="EMBL" id="KAL2271632.1"/>
    </source>
</evidence>
<dbReference type="GeneID" id="98121759"/>
<keyword evidence="3" id="KW-1185">Reference proteome</keyword>
<sequence length="405" mass="41719">MGLVDYSDSESDSEPVQPPQPASVAAASKKPFKKLRSDTGKIVVNLASTSTADDDAVEKEPPAKRVKTAGASRFSSLGSFLPPPKRTGSSAPAASASKDASAPALGAHLRTGAAPAFVRDAGDGGDGETTRAVGDAATPSSGLHLPAPINGPSIPQGQKPEEEVKLVGKPLMFKPLSVARKKAPLKNKKPSSATPSASGATTTAAATQSGATPPQPAAAPTAEPPPKKKISLFSAGDDEPAPVPSTQASAASEATYDTSYDPYLSSAPEPAAPLDQDETDVTSAYPMYQPPPQAHAEPSPHDLAALTAGLSKAAQRELFGRAGAGNPPSNARVVRFDMEREYAHNEALRASGAQQAYNPVRAIAPGKHSLRQVVQVAQSNREALEESYARQRAAKGDAAGRYGWK</sequence>
<evidence type="ECO:0000256" key="1">
    <source>
        <dbReference type="SAM" id="MobiDB-lite"/>
    </source>
</evidence>
<name>A0ABR4DN26_9PEZI</name>
<protein>
    <recommendedName>
        <fullName evidence="4">Mitotic checkpoint regulator, MAD2B-interacting-domain-containing protein</fullName>
    </recommendedName>
</protein>